<dbReference type="InterPro" id="IPR038729">
    <property type="entry name" value="Rad50/SbcC_AAA"/>
</dbReference>
<dbReference type="PANTHER" id="PTHR43581:SF2">
    <property type="entry name" value="EXCINUCLEASE ATPASE SUBUNIT"/>
    <property type="match status" value="1"/>
</dbReference>
<dbReference type="GO" id="GO:0005524">
    <property type="term" value="F:ATP binding"/>
    <property type="evidence" value="ECO:0007669"/>
    <property type="project" value="UniProtKB-KW"/>
</dbReference>
<name>A0A846M5D3_9SPHN</name>
<dbReference type="PANTHER" id="PTHR43581">
    <property type="entry name" value="ATP/GTP PHOSPHATASE"/>
    <property type="match status" value="1"/>
</dbReference>
<gene>
    <name evidence="2" type="ORF">FHS54_001324</name>
</gene>
<comment type="caution">
    <text evidence="2">The sequence shown here is derived from an EMBL/GenBank/DDBJ whole genome shotgun (WGS) entry which is preliminary data.</text>
</comment>
<dbReference type="InterPro" id="IPR027417">
    <property type="entry name" value="P-loop_NTPase"/>
</dbReference>
<dbReference type="InterPro" id="IPR003593">
    <property type="entry name" value="AAA+_ATPase"/>
</dbReference>
<dbReference type="InterPro" id="IPR051396">
    <property type="entry name" value="Bact_Antivir_Def_Nuclease"/>
</dbReference>
<dbReference type="Pfam" id="PF13476">
    <property type="entry name" value="AAA_23"/>
    <property type="match status" value="1"/>
</dbReference>
<keyword evidence="2" id="KW-0547">Nucleotide-binding</keyword>
<evidence type="ECO:0000313" key="3">
    <source>
        <dbReference type="Proteomes" id="UP000576821"/>
    </source>
</evidence>
<protein>
    <submittedName>
        <fullName evidence="2">Energy-coupling factor transporter ATP-binding protein EcfA2</fullName>
    </submittedName>
</protein>
<dbReference type="GO" id="GO:0006302">
    <property type="term" value="P:double-strand break repair"/>
    <property type="evidence" value="ECO:0007669"/>
    <property type="project" value="InterPro"/>
</dbReference>
<dbReference type="Proteomes" id="UP000576821">
    <property type="component" value="Unassembled WGS sequence"/>
</dbReference>
<reference evidence="2 3" key="1">
    <citation type="submission" date="2020-03" db="EMBL/GenBank/DDBJ databases">
        <title>Genomic Encyclopedia of Type Strains, Phase IV (KMG-IV): sequencing the most valuable type-strain genomes for metagenomic binning, comparative biology and taxonomic classification.</title>
        <authorList>
            <person name="Goeker M."/>
        </authorList>
    </citation>
    <scope>NUCLEOTIDE SEQUENCE [LARGE SCALE GENOMIC DNA]</scope>
    <source>
        <strain evidence="2 3">DSM 21299</strain>
    </source>
</reference>
<dbReference type="CDD" id="cd00267">
    <property type="entry name" value="ABC_ATPase"/>
    <property type="match status" value="1"/>
</dbReference>
<dbReference type="SUPFAM" id="SSF52540">
    <property type="entry name" value="P-loop containing nucleoside triphosphate hydrolases"/>
    <property type="match status" value="1"/>
</dbReference>
<organism evidence="2 3">
    <name type="scientific">Sphingobium vermicomposti</name>
    <dbReference type="NCBI Taxonomy" id="529005"/>
    <lineage>
        <taxon>Bacteria</taxon>
        <taxon>Pseudomonadati</taxon>
        <taxon>Pseudomonadota</taxon>
        <taxon>Alphaproteobacteria</taxon>
        <taxon>Sphingomonadales</taxon>
        <taxon>Sphingomonadaceae</taxon>
        <taxon>Sphingobium</taxon>
    </lineage>
</organism>
<dbReference type="GO" id="GO:0016887">
    <property type="term" value="F:ATP hydrolysis activity"/>
    <property type="evidence" value="ECO:0007669"/>
    <property type="project" value="InterPro"/>
</dbReference>
<dbReference type="AlphaFoldDB" id="A0A846M5D3"/>
<evidence type="ECO:0000313" key="2">
    <source>
        <dbReference type="EMBL" id="NIJ16358.1"/>
    </source>
</evidence>
<dbReference type="InterPro" id="IPR003959">
    <property type="entry name" value="ATPase_AAA_core"/>
</dbReference>
<dbReference type="SMART" id="SM00382">
    <property type="entry name" value="AAA"/>
    <property type="match status" value="1"/>
</dbReference>
<feature type="domain" description="AAA+ ATPase" evidence="1">
    <location>
        <begin position="223"/>
        <end position="504"/>
    </location>
</feature>
<accession>A0A846M5D3</accession>
<proteinExistence type="predicted"/>
<dbReference type="Pfam" id="PF13304">
    <property type="entry name" value="AAA_21"/>
    <property type="match status" value="1"/>
</dbReference>
<sequence>MPPQDQVDLYIRNGDGRWPAFPPRESPILLDPTTETAFERHLLPKLDGELIGESQAGETTIIVHDLNRSDRLHQRYQAYQARTGHLAHLLQYCSALPRDDDWTALFDFGAMPFGGTWYLLLRRLARWLNGATGRRWRTTRPYIQAYFARLANQPDAKAEFQDAMSALAMEDDGLRGGRWGLGRIFSLRTPLASVEISNFKSIEHLNLAFQSPQRSLDDPSLPSAPSLVILGENATGKSSILEAIALALAPPQARSRLGLRWSGLVLDPTQLGVERAGPLRRASIDISLANGQHVSLTIERGSPQVQGDFGNGQVPVFAYGAFRRYLSGTRKSAAHEHIRNLFDGSTLPNPEPWLKRLPEDAFNLVIRTLRDLLSIEGEFDVIQRERGRLRMVTSLTEPGGTVRYSRTPLQAVSSGFRSMLAMVCDIMKGLLDPSVYESFDSFQTAQGVVLIDEIEAHLHPRWKVQVMTSLRRALPGMTFIVTTHDPLCLRGMSDGEVAVLQRIAASDTTQPSQLPILVERMKDLPPVSALRVEQLLTSDFFQMLSSDDAASDRRLARIGDLIAAQARGTLLAEDEPVLRAFEADIAAALPVGSSEVHRLVQEAVAQYLAKRRAASSAALQAMRQEAKDEILRALELL</sequence>
<evidence type="ECO:0000259" key="1">
    <source>
        <dbReference type="SMART" id="SM00382"/>
    </source>
</evidence>
<keyword evidence="2" id="KW-0067">ATP-binding</keyword>
<dbReference type="EMBL" id="JAASQR010000002">
    <property type="protein sequence ID" value="NIJ16358.1"/>
    <property type="molecule type" value="Genomic_DNA"/>
</dbReference>
<dbReference type="Gene3D" id="3.40.50.300">
    <property type="entry name" value="P-loop containing nucleotide triphosphate hydrolases"/>
    <property type="match status" value="2"/>
</dbReference>
<keyword evidence="3" id="KW-1185">Reference proteome</keyword>